<keyword evidence="1" id="KW-1185">Reference proteome</keyword>
<dbReference type="AlphaFoldDB" id="A0A9U8ENL0"/>
<dbReference type="RefSeq" id="XP_013096264.2">
    <property type="nucleotide sequence ID" value="XM_013240810.2"/>
</dbReference>
<gene>
    <name evidence="2" type="primary">LOC106079614</name>
</gene>
<dbReference type="GeneID" id="106079614"/>
<evidence type="ECO:0000313" key="1">
    <source>
        <dbReference type="Proteomes" id="UP001165740"/>
    </source>
</evidence>
<organism evidence="1 2">
    <name type="scientific">Biomphalaria glabrata</name>
    <name type="common">Bloodfluke planorb</name>
    <name type="synonym">Freshwater snail</name>
    <dbReference type="NCBI Taxonomy" id="6526"/>
    <lineage>
        <taxon>Eukaryota</taxon>
        <taxon>Metazoa</taxon>
        <taxon>Spiralia</taxon>
        <taxon>Lophotrochozoa</taxon>
        <taxon>Mollusca</taxon>
        <taxon>Gastropoda</taxon>
        <taxon>Heterobranchia</taxon>
        <taxon>Euthyneura</taxon>
        <taxon>Panpulmonata</taxon>
        <taxon>Hygrophila</taxon>
        <taxon>Lymnaeoidea</taxon>
        <taxon>Planorbidae</taxon>
        <taxon>Biomphalaria</taxon>
    </lineage>
</organism>
<dbReference type="OrthoDB" id="6063669at2759"/>
<protein>
    <submittedName>
        <fullName evidence="2">Uncharacterized protein LOC106079614</fullName>
    </submittedName>
</protein>
<accession>A0A9U8ENL0</accession>
<dbReference type="KEGG" id="bgt:106079614"/>
<dbReference type="Proteomes" id="UP001165740">
    <property type="component" value="Chromosome 1"/>
</dbReference>
<sequence>MDLDLTKSVSSYFDLNDTNFQTDSNIQEVMPSKRTKFGENRVSDNVKMDQCAKKGVHALQPKINTSGNSIVNHVHESQPLLLNKDTQKQMDLNEVLQEISQGWQEVISQCVQSFNDMENYEEDCLKYLKELAHHTEVLLQNRTAQKEMICKRLEMITDALKSKP</sequence>
<reference evidence="2" key="1">
    <citation type="submission" date="2025-08" db="UniProtKB">
        <authorList>
            <consortium name="RefSeq"/>
        </authorList>
    </citation>
    <scope>IDENTIFICATION</scope>
</reference>
<name>A0A9U8ENL0_BIOGL</name>
<evidence type="ECO:0000313" key="2">
    <source>
        <dbReference type="RefSeq" id="XP_013096264.2"/>
    </source>
</evidence>
<proteinExistence type="predicted"/>